<dbReference type="VEuPathDB" id="FungiDB:F4678DRAFT_87341"/>
<name>A0A9W8NBI9_9PEZI</name>
<evidence type="ECO:0000313" key="3">
    <source>
        <dbReference type="Proteomes" id="UP001148614"/>
    </source>
</evidence>
<evidence type="ECO:0000313" key="2">
    <source>
        <dbReference type="EMBL" id="KAJ3567896.1"/>
    </source>
</evidence>
<accession>A0A9W8NBI9</accession>
<evidence type="ECO:0000256" key="1">
    <source>
        <dbReference type="SAM" id="SignalP"/>
    </source>
</evidence>
<organism evidence="2 3">
    <name type="scientific">Xylaria arbuscula</name>
    <dbReference type="NCBI Taxonomy" id="114810"/>
    <lineage>
        <taxon>Eukaryota</taxon>
        <taxon>Fungi</taxon>
        <taxon>Dikarya</taxon>
        <taxon>Ascomycota</taxon>
        <taxon>Pezizomycotina</taxon>
        <taxon>Sordariomycetes</taxon>
        <taxon>Xylariomycetidae</taxon>
        <taxon>Xylariales</taxon>
        <taxon>Xylariaceae</taxon>
        <taxon>Xylaria</taxon>
    </lineage>
</organism>
<reference evidence="2" key="1">
    <citation type="submission" date="2022-07" db="EMBL/GenBank/DDBJ databases">
        <title>Genome Sequence of Xylaria arbuscula.</title>
        <authorList>
            <person name="Buettner E."/>
        </authorList>
    </citation>
    <scope>NUCLEOTIDE SEQUENCE</scope>
    <source>
        <strain evidence="2">VT107</strain>
    </source>
</reference>
<proteinExistence type="predicted"/>
<dbReference type="VEuPathDB" id="FungiDB:F4678DRAFT_485408"/>
<comment type="caution">
    <text evidence="2">The sequence shown here is derived from an EMBL/GenBank/DDBJ whole genome shotgun (WGS) entry which is preliminary data.</text>
</comment>
<dbReference type="EMBL" id="JANPWZ010001190">
    <property type="protein sequence ID" value="KAJ3567896.1"/>
    <property type="molecule type" value="Genomic_DNA"/>
</dbReference>
<sequence>MHSAKALFFTAALAGISLSQKSDSPGCSSALSVFKGLITEAPATPTEILSFIASNTQLPSYTQGDANSHQSQLCAVAAVLPSSLLPEFQSLGAALMDFAHSYSSELIAYVTACVPDEDVESSTSYINHVLTYTGNICTEMATPTSGGATYSTYPTPTLTTTSHICSSTVVTPTTLSTSTMTRVDNIIRQSLANFGEGDLVLLKMAGDGIYRGGESMLFPFMVVEAKAGKAAYEWDTILRDTAFPIYTYLNAQKSLIIANAQRSRWTAGPLVWFYMSKGQDWRLYLAYQERVSASMWRTNIVQAWYGDIRNPDDALRLFLLVDNMADWTHDAYRPTILTELEVLASANGHTGTSQTDTDIYIYIRLGMPCQL</sequence>
<feature type="signal peptide" evidence="1">
    <location>
        <begin position="1"/>
        <end position="19"/>
    </location>
</feature>
<gene>
    <name evidence="2" type="ORF">NPX13_g6606</name>
</gene>
<feature type="chain" id="PRO_5040943333" evidence="1">
    <location>
        <begin position="20"/>
        <end position="371"/>
    </location>
</feature>
<keyword evidence="1" id="KW-0732">Signal</keyword>
<dbReference type="Proteomes" id="UP001148614">
    <property type="component" value="Unassembled WGS sequence"/>
</dbReference>
<dbReference type="AlphaFoldDB" id="A0A9W8NBI9"/>
<protein>
    <submittedName>
        <fullName evidence="2">Uncharacterized protein</fullName>
    </submittedName>
</protein>
<keyword evidence="3" id="KW-1185">Reference proteome</keyword>